<evidence type="ECO:0000256" key="5">
    <source>
        <dbReference type="HAMAP-Rule" id="MF_02126"/>
    </source>
</evidence>
<dbReference type="Pfam" id="PF05175">
    <property type="entry name" value="MTS"/>
    <property type="match status" value="1"/>
</dbReference>
<dbReference type="SUPFAM" id="SSF53335">
    <property type="entry name" value="S-adenosyl-L-methionine-dependent methyltransferases"/>
    <property type="match status" value="1"/>
</dbReference>
<dbReference type="PANTHER" id="PTHR18895">
    <property type="entry name" value="HEMK METHYLTRANSFERASE"/>
    <property type="match status" value="1"/>
</dbReference>
<dbReference type="Gene3D" id="1.10.8.10">
    <property type="entry name" value="DNA helicase RuvA subunit, C-terminal domain"/>
    <property type="match status" value="1"/>
</dbReference>
<proteinExistence type="inferred from homology"/>
<evidence type="ECO:0000256" key="2">
    <source>
        <dbReference type="ARBA" id="ARBA00022679"/>
    </source>
</evidence>
<comment type="caution">
    <text evidence="8">The sequence shown here is derived from an EMBL/GenBank/DDBJ whole genome shotgun (WGS) entry which is preliminary data.</text>
</comment>
<comment type="similarity">
    <text evidence="5">Belongs to the protein N5-glutamine methyltransferase family. PrmC subfamily.</text>
</comment>
<dbReference type="InterPro" id="IPR040758">
    <property type="entry name" value="PrmC_N"/>
</dbReference>
<dbReference type="NCBIfam" id="TIGR00536">
    <property type="entry name" value="hemK_fam"/>
    <property type="match status" value="1"/>
</dbReference>
<dbReference type="CDD" id="cd02440">
    <property type="entry name" value="AdoMet_MTases"/>
    <property type="match status" value="1"/>
</dbReference>
<keyword evidence="9" id="KW-1185">Reference proteome</keyword>
<dbReference type="PROSITE" id="PS00092">
    <property type="entry name" value="N6_MTASE"/>
    <property type="match status" value="1"/>
</dbReference>
<keyword evidence="2 5" id="KW-0808">Transferase</keyword>
<evidence type="ECO:0000256" key="1">
    <source>
        <dbReference type="ARBA" id="ARBA00022603"/>
    </source>
</evidence>
<feature type="domain" description="Methyltransferase small" evidence="6">
    <location>
        <begin position="113"/>
        <end position="189"/>
    </location>
</feature>
<feature type="binding site" evidence="5">
    <location>
        <position position="184"/>
    </location>
    <ligand>
        <name>S-adenosyl-L-methionine</name>
        <dbReference type="ChEBI" id="CHEBI:59789"/>
    </ligand>
</feature>
<evidence type="ECO:0000313" key="8">
    <source>
        <dbReference type="EMBL" id="MBC5676556.1"/>
    </source>
</evidence>
<reference evidence="8 9" key="1">
    <citation type="submission" date="2020-08" db="EMBL/GenBank/DDBJ databases">
        <title>Genome public.</title>
        <authorList>
            <person name="Liu C."/>
            <person name="Sun Q."/>
        </authorList>
    </citation>
    <scope>NUCLEOTIDE SEQUENCE [LARGE SCALE GENOMIC DNA]</scope>
    <source>
        <strain evidence="8 9">NSJ-7</strain>
    </source>
</reference>
<feature type="binding site" evidence="5">
    <location>
        <begin position="184"/>
        <end position="187"/>
    </location>
    <ligand>
        <name>substrate</name>
    </ligand>
</feature>
<comment type="caution">
    <text evidence="5">Lacks conserved residue(s) required for the propagation of feature annotation.</text>
</comment>
<sequence>MNRKIWVTYGAEKLREAGIDNPDGEAWYLFSHSFSLSREEYLFSMTTPVEEGEELEQYKALLDRRIRERVPLQYLTGTQDFMGYTFRVTPDVLIPRQDTESVIEAVVEGNYPHESILDVCTGSGCIAISLCLMLKPDVCIGTDIDEKALEIAKENGRRLAPMVKFKKSDLFSGVDGSFDLIISNPPYIPTKDCMELMPEVKDHEPMLALDGKEDGLYFYRQLVGTAPKHLNGGGTLVFEIGYDQGAAVKTMMEEAGFSSVEIKKDLAGLDRMVIGTLA</sequence>
<dbReference type="InterPro" id="IPR050320">
    <property type="entry name" value="N5-glutamine_MTase"/>
</dbReference>
<evidence type="ECO:0000256" key="4">
    <source>
        <dbReference type="ARBA" id="ARBA00048391"/>
    </source>
</evidence>
<dbReference type="HAMAP" id="MF_02126">
    <property type="entry name" value="RF_methyltr_PrmC"/>
    <property type="match status" value="1"/>
</dbReference>
<keyword evidence="3 5" id="KW-0949">S-adenosyl-L-methionine</keyword>
<dbReference type="RefSeq" id="WP_024726661.1">
    <property type="nucleotide sequence ID" value="NZ_JACOOS010000002.1"/>
</dbReference>
<dbReference type="InterPro" id="IPR002052">
    <property type="entry name" value="DNA_methylase_N6_adenine_CS"/>
</dbReference>
<evidence type="ECO:0000259" key="6">
    <source>
        <dbReference type="Pfam" id="PF05175"/>
    </source>
</evidence>
<protein>
    <recommendedName>
        <fullName evidence="5">Release factor glutamine methyltransferase</fullName>
        <shortName evidence="5">RF MTase</shortName>
        <ecNumber evidence="5">2.1.1.297</ecNumber>
    </recommendedName>
    <alternativeName>
        <fullName evidence="5">N5-glutamine methyltransferase PrmC</fullName>
    </alternativeName>
    <alternativeName>
        <fullName evidence="5">Protein-(glutamine-N5) MTase PrmC</fullName>
    </alternativeName>
    <alternativeName>
        <fullName evidence="5">Protein-glutamine N-methyltransferase PrmC</fullName>
    </alternativeName>
</protein>
<keyword evidence="1 5" id="KW-0489">Methyltransferase</keyword>
<evidence type="ECO:0000313" key="9">
    <source>
        <dbReference type="Proteomes" id="UP000635828"/>
    </source>
</evidence>
<evidence type="ECO:0000259" key="7">
    <source>
        <dbReference type="Pfam" id="PF17827"/>
    </source>
</evidence>
<gene>
    <name evidence="5 8" type="primary">prmC</name>
    <name evidence="8" type="ORF">H8S22_02680</name>
</gene>
<organism evidence="8 9">
    <name type="scientific">Anaerostipes hominis</name>
    <name type="common">ex Liu et al. 2021</name>
    <dbReference type="NCBI Taxonomy" id="2763018"/>
    <lineage>
        <taxon>Bacteria</taxon>
        <taxon>Bacillati</taxon>
        <taxon>Bacillota</taxon>
        <taxon>Clostridia</taxon>
        <taxon>Lachnospirales</taxon>
        <taxon>Lachnospiraceae</taxon>
        <taxon>Anaerostipes</taxon>
    </lineage>
</organism>
<dbReference type="GO" id="GO:0032259">
    <property type="term" value="P:methylation"/>
    <property type="evidence" value="ECO:0007669"/>
    <property type="project" value="UniProtKB-KW"/>
</dbReference>
<dbReference type="EMBL" id="JACOOS010000002">
    <property type="protein sequence ID" value="MBC5676556.1"/>
    <property type="molecule type" value="Genomic_DNA"/>
</dbReference>
<dbReference type="InterPro" id="IPR019874">
    <property type="entry name" value="RF_methyltr_PrmC"/>
</dbReference>
<dbReference type="Gene3D" id="3.40.50.150">
    <property type="entry name" value="Vaccinia Virus protein VP39"/>
    <property type="match status" value="1"/>
</dbReference>
<evidence type="ECO:0000256" key="3">
    <source>
        <dbReference type="ARBA" id="ARBA00022691"/>
    </source>
</evidence>
<dbReference type="InterPro" id="IPR007848">
    <property type="entry name" value="Small_mtfrase_dom"/>
</dbReference>
<comment type="function">
    <text evidence="5">Methylates the class 1 translation termination release factors RF1/PrfA and RF2/PrfB on the glutamine residue of the universally conserved GGQ motif.</text>
</comment>
<feature type="binding site" evidence="5">
    <location>
        <position position="143"/>
    </location>
    <ligand>
        <name>S-adenosyl-L-methionine</name>
        <dbReference type="ChEBI" id="CHEBI:59789"/>
    </ligand>
</feature>
<dbReference type="GO" id="GO:0102559">
    <property type="term" value="F:peptide chain release factor N(5)-glutamine methyltransferase activity"/>
    <property type="evidence" value="ECO:0007669"/>
    <property type="project" value="UniProtKB-EC"/>
</dbReference>
<name>A0ABR7FMY0_9FIRM</name>
<dbReference type="Proteomes" id="UP000635828">
    <property type="component" value="Unassembled WGS sequence"/>
</dbReference>
<dbReference type="NCBIfam" id="TIGR03534">
    <property type="entry name" value="RF_mod_PrmC"/>
    <property type="match status" value="1"/>
</dbReference>
<feature type="domain" description="Release factor glutamine methyltransferase N-terminal" evidence="7">
    <location>
        <begin position="6"/>
        <end position="77"/>
    </location>
</feature>
<dbReference type="PANTHER" id="PTHR18895:SF74">
    <property type="entry name" value="MTRF1L RELEASE FACTOR GLUTAMINE METHYLTRANSFERASE"/>
    <property type="match status" value="1"/>
</dbReference>
<dbReference type="EC" id="2.1.1.297" evidence="5"/>
<accession>A0ABR7FMY0</accession>
<dbReference type="Pfam" id="PF17827">
    <property type="entry name" value="PrmC_N"/>
    <property type="match status" value="1"/>
</dbReference>
<dbReference type="InterPro" id="IPR004556">
    <property type="entry name" value="HemK-like"/>
</dbReference>
<comment type="catalytic activity">
    <reaction evidence="4 5">
        <text>L-glutaminyl-[peptide chain release factor] + S-adenosyl-L-methionine = N(5)-methyl-L-glutaminyl-[peptide chain release factor] + S-adenosyl-L-homocysteine + H(+)</text>
        <dbReference type="Rhea" id="RHEA:42896"/>
        <dbReference type="Rhea" id="RHEA-COMP:10271"/>
        <dbReference type="Rhea" id="RHEA-COMP:10272"/>
        <dbReference type="ChEBI" id="CHEBI:15378"/>
        <dbReference type="ChEBI" id="CHEBI:30011"/>
        <dbReference type="ChEBI" id="CHEBI:57856"/>
        <dbReference type="ChEBI" id="CHEBI:59789"/>
        <dbReference type="ChEBI" id="CHEBI:61891"/>
        <dbReference type="EC" id="2.1.1.297"/>
    </reaction>
</comment>
<dbReference type="InterPro" id="IPR029063">
    <property type="entry name" value="SAM-dependent_MTases_sf"/>
</dbReference>